<keyword evidence="3 6" id="KW-0238">DNA-binding</keyword>
<accession>A0AAV6GNZ3</accession>
<evidence type="ECO:0000259" key="7">
    <source>
        <dbReference type="PROSITE" id="PS51968"/>
    </source>
</evidence>
<protein>
    <recommendedName>
        <fullName evidence="7">Grh/CP2 DB domain-containing protein</fullName>
    </recommendedName>
</protein>
<keyword evidence="4" id="KW-0804">Transcription</keyword>
<dbReference type="PANTHER" id="PTHR11037:SF16">
    <property type="entry name" value="GRAINYHEAD-LIKE PROTEIN 1 HOMOLOG"/>
    <property type="match status" value="1"/>
</dbReference>
<gene>
    <name evidence="8" type="ORF">AALO_G00107690</name>
</gene>
<dbReference type="Pfam" id="PF25416">
    <property type="entry name" value="GRHL1_C"/>
    <property type="match status" value="1"/>
</dbReference>
<evidence type="ECO:0000256" key="3">
    <source>
        <dbReference type="ARBA" id="ARBA00023125"/>
    </source>
</evidence>
<dbReference type="InterPro" id="IPR007604">
    <property type="entry name" value="CP2"/>
</dbReference>
<evidence type="ECO:0000256" key="4">
    <source>
        <dbReference type="ARBA" id="ARBA00023163"/>
    </source>
</evidence>
<dbReference type="InterPro" id="IPR057520">
    <property type="entry name" value="GRHL1/CP2_C"/>
</dbReference>
<dbReference type="PANTHER" id="PTHR11037">
    <property type="entry name" value="TRANSCRIPTION FACTOR CP2"/>
    <property type="match status" value="1"/>
</dbReference>
<dbReference type="GO" id="GO:0000978">
    <property type="term" value="F:RNA polymerase II cis-regulatory region sequence-specific DNA binding"/>
    <property type="evidence" value="ECO:0007669"/>
    <property type="project" value="TreeGrafter"/>
</dbReference>
<dbReference type="EMBL" id="JADWDJ010000008">
    <property type="protein sequence ID" value="KAG5276615.1"/>
    <property type="molecule type" value="Genomic_DNA"/>
</dbReference>
<proteinExistence type="predicted"/>
<evidence type="ECO:0000256" key="1">
    <source>
        <dbReference type="ARBA" id="ARBA00004123"/>
    </source>
</evidence>
<dbReference type="InterPro" id="IPR040167">
    <property type="entry name" value="TF_CP2-like"/>
</dbReference>
<sequence length="597" mass="66024">MTQEHGKERTVLVLHGESPACVAQRQPGLVDEDEAWRSFLENPLTAASKAMMSINGDEDSAAALSLLYDYYKVPKDKISKAGKIEADGASNLTDLVSFQKPTQSMATLRTVPLGGLPHLSPLSWEKGSAFHPFDSPHGIPSTYLLSQEGASQSLPVGDPAAQGSRSEAVAFSPSYSPLGLRAQAQTPDSTYTEGLAGESQAAYHSEDLHPHVSSVSPGGYSHVSMLDSHQFEYTLEAPRSTSQKTSSGVMSYINKGHFYPISLRCQSKGKSGPQPNTIVRSVVMVVFHDKCVEDQLRSWKFWHSRQPSAKQHCIDIADYKESVSTVANIEEISFNAISFTWNTKDEPRIYVSVNCLSTDFSPQKGVKGLPLNLQIDTYSCSNHGDQLPLHRAYCQIKVFCDKGAERKIRDEERKVLRRKGRGQDSASTKTGGIGTLQLNPLDITVFKPMSDMVTMPVLFIPEAHFAAHQQHGTPVEEGDESVAATRSPYSAEEFGFAPSKRARRDEPERVLLYVRQETDEVFDAVLLQTPTLFGLLQAISDKFHLPVEKVSKVYKKCKKGIVVNMDDNIVQHYSNEDTFQMDLKEDRGAFSLMLTEI</sequence>
<evidence type="ECO:0000256" key="6">
    <source>
        <dbReference type="PROSITE-ProRule" id="PRU01313"/>
    </source>
</evidence>
<evidence type="ECO:0000256" key="2">
    <source>
        <dbReference type="ARBA" id="ARBA00023015"/>
    </source>
</evidence>
<feature type="domain" description="Grh/CP2 DB" evidence="7">
    <location>
        <begin position="227"/>
        <end position="460"/>
    </location>
</feature>
<organism evidence="8 9">
    <name type="scientific">Alosa alosa</name>
    <name type="common">allis shad</name>
    <dbReference type="NCBI Taxonomy" id="278164"/>
    <lineage>
        <taxon>Eukaryota</taxon>
        <taxon>Metazoa</taxon>
        <taxon>Chordata</taxon>
        <taxon>Craniata</taxon>
        <taxon>Vertebrata</taxon>
        <taxon>Euteleostomi</taxon>
        <taxon>Actinopterygii</taxon>
        <taxon>Neopterygii</taxon>
        <taxon>Teleostei</taxon>
        <taxon>Clupei</taxon>
        <taxon>Clupeiformes</taxon>
        <taxon>Clupeoidei</taxon>
        <taxon>Clupeidae</taxon>
        <taxon>Alosa</taxon>
    </lineage>
</organism>
<evidence type="ECO:0000256" key="5">
    <source>
        <dbReference type="ARBA" id="ARBA00023242"/>
    </source>
</evidence>
<keyword evidence="9" id="KW-1185">Reference proteome</keyword>
<dbReference type="Pfam" id="PF04516">
    <property type="entry name" value="CP2"/>
    <property type="match status" value="1"/>
</dbReference>
<reference evidence="8" key="1">
    <citation type="submission" date="2020-10" db="EMBL/GenBank/DDBJ databases">
        <title>Chromosome-scale genome assembly of the Allis shad, Alosa alosa.</title>
        <authorList>
            <person name="Margot Z."/>
            <person name="Christophe K."/>
            <person name="Cabau C."/>
            <person name="Louis A."/>
            <person name="Berthelot C."/>
            <person name="Parey E."/>
            <person name="Roest Crollius H."/>
            <person name="Montfort J."/>
            <person name="Robinson-Rechavi M."/>
            <person name="Bucao C."/>
            <person name="Bouchez O."/>
            <person name="Gislard M."/>
            <person name="Lluch J."/>
            <person name="Milhes M."/>
            <person name="Lampietro C."/>
            <person name="Lopez Roques C."/>
            <person name="Donnadieu C."/>
            <person name="Braasch I."/>
            <person name="Desvignes T."/>
            <person name="Postlethwait J."/>
            <person name="Bobe J."/>
            <person name="Guiguen Y."/>
        </authorList>
    </citation>
    <scope>NUCLEOTIDE SEQUENCE</scope>
    <source>
        <strain evidence="8">M-15738</strain>
        <tissue evidence="8">Blood</tissue>
    </source>
</reference>
<keyword evidence="5 6" id="KW-0539">Nucleus</keyword>
<dbReference type="GO" id="GO:0001228">
    <property type="term" value="F:DNA-binding transcription activator activity, RNA polymerase II-specific"/>
    <property type="evidence" value="ECO:0007669"/>
    <property type="project" value="TreeGrafter"/>
</dbReference>
<comment type="subcellular location">
    <subcellularLocation>
        <location evidence="1 6">Nucleus</location>
    </subcellularLocation>
</comment>
<dbReference type="Proteomes" id="UP000823561">
    <property type="component" value="Chromosome 8"/>
</dbReference>
<keyword evidence="2" id="KW-0805">Transcription regulation</keyword>
<evidence type="ECO:0000313" key="8">
    <source>
        <dbReference type="EMBL" id="KAG5276615.1"/>
    </source>
</evidence>
<dbReference type="GO" id="GO:0005634">
    <property type="term" value="C:nucleus"/>
    <property type="evidence" value="ECO:0007669"/>
    <property type="project" value="UniProtKB-SubCell"/>
</dbReference>
<evidence type="ECO:0000313" key="9">
    <source>
        <dbReference type="Proteomes" id="UP000823561"/>
    </source>
</evidence>
<dbReference type="PROSITE" id="PS51968">
    <property type="entry name" value="GRH_CP2_DB"/>
    <property type="match status" value="1"/>
</dbReference>
<comment type="caution">
    <text evidence="8">The sequence shown here is derived from an EMBL/GenBank/DDBJ whole genome shotgun (WGS) entry which is preliminary data.</text>
</comment>
<dbReference type="AlphaFoldDB" id="A0AAV6GNZ3"/>
<name>A0AAV6GNZ3_9TELE</name>